<reference evidence="1 2" key="1">
    <citation type="journal article" date="2010" name="Proc. Natl. Acad. Sci. U.S.A.">
        <title>A Nitrospira metagenome illuminates the physiology and evolution of globally important nitrite-oxidizing bacteria.</title>
        <authorList>
            <person name="Lucker S."/>
            <person name="Wagner M."/>
            <person name="Maixner F."/>
            <person name="Pelletier E."/>
            <person name="Koch H."/>
            <person name="Vacherie B."/>
            <person name="Rattei T."/>
            <person name="Sinninghe Damste J."/>
            <person name="Spieck E."/>
            <person name="Le Paslier D."/>
            <person name="Daims H."/>
        </authorList>
    </citation>
    <scope>NUCLEOTIDE SEQUENCE [LARGE SCALE GENOMIC DNA]</scope>
</reference>
<gene>
    <name evidence="1" type="ORF">NIDE3599</name>
</gene>
<accession>D8PJ45</accession>
<evidence type="ECO:0000313" key="1">
    <source>
        <dbReference type="EMBL" id="CBK43282.1"/>
    </source>
</evidence>
<organism evidence="1 2">
    <name type="scientific">Nitrospira defluvii</name>
    <dbReference type="NCBI Taxonomy" id="330214"/>
    <lineage>
        <taxon>Bacteria</taxon>
        <taxon>Pseudomonadati</taxon>
        <taxon>Nitrospirota</taxon>
        <taxon>Nitrospiria</taxon>
        <taxon>Nitrospirales</taxon>
        <taxon>Nitrospiraceae</taxon>
        <taxon>Nitrospira</taxon>
    </lineage>
</organism>
<dbReference type="Proteomes" id="UP000001660">
    <property type="component" value="Chromosome"/>
</dbReference>
<evidence type="ECO:0000313" key="2">
    <source>
        <dbReference type="Proteomes" id="UP000001660"/>
    </source>
</evidence>
<dbReference type="STRING" id="330214.NIDE3599"/>
<keyword evidence="2" id="KW-1185">Reference proteome</keyword>
<name>D8PJ45_9BACT</name>
<dbReference type="EMBL" id="FP929003">
    <property type="protein sequence ID" value="CBK43282.1"/>
    <property type="molecule type" value="Genomic_DNA"/>
</dbReference>
<dbReference type="KEGG" id="nde:NIDE3599"/>
<sequence>MNAAEPVRRQCLARTPLADFFRTLLDLVFAATGMVG</sequence>
<dbReference type="AlphaFoldDB" id="D8PJ45"/>
<protein>
    <submittedName>
        <fullName evidence="1">Uncharacterized protein</fullName>
    </submittedName>
</protein>
<proteinExistence type="predicted"/>
<dbReference type="HOGENOM" id="CLU_3355206_0_0_0"/>